<feature type="binding site" evidence="3">
    <location>
        <position position="156"/>
    </location>
    <ligand>
        <name>a divalent metal cation</name>
        <dbReference type="ChEBI" id="CHEBI:60240"/>
    </ligand>
</feature>
<dbReference type="RefSeq" id="WP_350241510.1">
    <property type="nucleotide sequence ID" value="NZ_CP158297.1"/>
</dbReference>
<dbReference type="InterPro" id="IPR034660">
    <property type="entry name" value="DinB/YfiT-like"/>
</dbReference>
<evidence type="ECO:0000256" key="2">
    <source>
        <dbReference type="ARBA" id="ARBA00022723"/>
    </source>
</evidence>
<evidence type="ECO:0000256" key="3">
    <source>
        <dbReference type="PIRSR" id="PIRSR607837-1"/>
    </source>
</evidence>
<keyword evidence="4" id="KW-0614">Plasmid</keyword>
<name>A0AAU7U679_9DEIO</name>
<dbReference type="PANTHER" id="PTHR37302">
    <property type="entry name" value="SLR1116 PROTEIN"/>
    <property type="match status" value="1"/>
</dbReference>
<protein>
    <submittedName>
        <fullName evidence="4">DinB family protein</fullName>
    </submittedName>
</protein>
<gene>
    <name evidence="4" type="ORF">ABOD76_01595</name>
</gene>
<comment type="similarity">
    <text evidence="1">Belongs to the DinB family.</text>
</comment>
<dbReference type="KEGG" id="dsc:ABOD76_01595"/>
<feature type="binding site" evidence="3">
    <location>
        <position position="160"/>
    </location>
    <ligand>
        <name>a divalent metal cation</name>
        <dbReference type="ChEBI" id="CHEBI:60240"/>
    </ligand>
</feature>
<dbReference type="SUPFAM" id="SSF109854">
    <property type="entry name" value="DinB/YfiT-like putative metalloenzymes"/>
    <property type="match status" value="1"/>
</dbReference>
<proteinExistence type="inferred from homology"/>
<dbReference type="Gene3D" id="1.20.120.450">
    <property type="entry name" value="dinb family like domain"/>
    <property type="match status" value="1"/>
</dbReference>
<sequence length="186" mass="21002">MDPSLPLMYTWVKRTREQLFAYTESLPGHVYLQDQPGLPSSSLRDIHVHVANMYQWWVGRYLLRTEPYQQHLDALPPSSRATHAQRTAAIIAVERAETLGLSDVSAVRGLFLEVDALVERVFETVESVDEPFEVTRASGCRTVVTPRWVLVAQITHEFHHKGQMLAYGRALGAPLPEDLETDLAVP</sequence>
<dbReference type="Pfam" id="PF05163">
    <property type="entry name" value="DinB"/>
    <property type="match status" value="1"/>
</dbReference>
<organism evidence="4">
    <name type="scientific">Deinococcus sonorensis KR-87</name>
    <dbReference type="NCBI Taxonomy" id="694439"/>
    <lineage>
        <taxon>Bacteria</taxon>
        <taxon>Thermotogati</taxon>
        <taxon>Deinococcota</taxon>
        <taxon>Deinococci</taxon>
        <taxon>Deinococcales</taxon>
        <taxon>Deinococcaceae</taxon>
        <taxon>Deinococcus</taxon>
    </lineage>
</organism>
<reference evidence="4" key="1">
    <citation type="submission" date="2024-06" db="EMBL/GenBank/DDBJ databases">
        <title>Draft Genome Sequence of Deinococcus sonorensis Type Strain KR-87, a Biofilm Producing Representative of the Genus Deinococcus.</title>
        <authorList>
            <person name="Boren L.S."/>
            <person name="Grosso R.A."/>
            <person name="Hugenberg-Cox A.N."/>
            <person name="Hill J.T.E."/>
            <person name="Albert C.M."/>
            <person name="Tuohy J.M."/>
        </authorList>
    </citation>
    <scope>NUCLEOTIDE SEQUENCE</scope>
    <source>
        <strain evidence="4">KR-87</strain>
        <plasmid evidence="4">pDson01</plasmid>
    </source>
</reference>
<evidence type="ECO:0000256" key="1">
    <source>
        <dbReference type="ARBA" id="ARBA00008635"/>
    </source>
</evidence>
<evidence type="ECO:0000313" key="4">
    <source>
        <dbReference type="EMBL" id="XBV83770.1"/>
    </source>
</evidence>
<dbReference type="InterPro" id="IPR007837">
    <property type="entry name" value="DinB"/>
</dbReference>
<dbReference type="AlphaFoldDB" id="A0AAU7U679"/>
<dbReference type="EMBL" id="CP158297">
    <property type="protein sequence ID" value="XBV83770.1"/>
    <property type="molecule type" value="Genomic_DNA"/>
</dbReference>
<keyword evidence="2 3" id="KW-0479">Metal-binding</keyword>
<geneLocation type="plasmid" evidence="4">
    <name>pDson01</name>
</geneLocation>
<dbReference type="GO" id="GO:0046872">
    <property type="term" value="F:metal ion binding"/>
    <property type="evidence" value="ECO:0007669"/>
    <property type="project" value="UniProtKB-KW"/>
</dbReference>
<accession>A0AAU7U679</accession>
<dbReference type="PANTHER" id="PTHR37302:SF3">
    <property type="entry name" value="DAMAGE-INDUCIBLE PROTEIN DINB"/>
    <property type="match status" value="1"/>
</dbReference>